<dbReference type="EMBL" id="LN890563">
    <property type="protein sequence ID" value="CUS22009.1"/>
    <property type="molecule type" value="Genomic_DNA"/>
</dbReference>
<accession>A0A0P1KQP2</accession>
<evidence type="ECO:0000256" key="1">
    <source>
        <dbReference type="SAM" id="SignalP"/>
    </source>
</evidence>
<gene>
    <name evidence="2" type="ORF">LAQU0_S04e06084g</name>
</gene>
<protein>
    <submittedName>
        <fullName evidence="2">LAQU0S04e06084g1_1</fullName>
    </submittedName>
</protein>
<sequence>MLFGALWCSLVLCGALRCSAVLCGALRCSLPYHATTILPQIPSARYLLRLLARERSTSPVLYVLVCPISPSSGGHGFCRCRVSILRQFHKPLPPYRCPCETRPFTNHRQSNPTSSQVTPIRRSHWGHLAQSFVALASFFADLPDTLFALLSARPFPCHLACGFFPHSAGVVTINH</sequence>
<name>A0A0P1KQP2_9SACH</name>
<keyword evidence="3" id="KW-1185">Reference proteome</keyword>
<dbReference type="AlphaFoldDB" id="A0A0P1KQP2"/>
<evidence type="ECO:0000313" key="2">
    <source>
        <dbReference type="EMBL" id="CUS22009.1"/>
    </source>
</evidence>
<keyword evidence="1" id="KW-0732">Signal</keyword>
<organism evidence="2 3">
    <name type="scientific">Lachancea quebecensis</name>
    <dbReference type="NCBI Taxonomy" id="1654605"/>
    <lineage>
        <taxon>Eukaryota</taxon>
        <taxon>Fungi</taxon>
        <taxon>Dikarya</taxon>
        <taxon>Ascomycota</taxon>
        <taxon>Saccharomycotina</taxon>
        <taxon>Saccharomycetes</taxon>
        <taxon>Saccharomycetales</taxon>
        <taxon>Saccharomycetaceae</taxon>
        <taxon>Lachancea</taxon>
    </lineage>
</organism>
<dbReference type="Proteomes" id="UP000236544">
    <property type="component" value="Unassembled WGS sequence"/>
</dbReference>
<feature type="chain" id="PRO_5006066467" evidence="1">
    <location>
        <begin position="21"/>
        <end position="175"/>
    </location>
</feature>
<evidence type="ECO:0000313" key="3">
    <source>
        <dbReference type="Proteomes" id="UP000236544"/>
    </source>
</evidence>
<feature type="signal peptide" evidence="1">
    <location>
        <begin position="1"/>
        <end position="20"/>
    </location>
</feature>
<proteinExistence type="predicted"/>
<reference evidence="3" key="1">
    <citation type="submission" date="2015-10" db="EMBL/GenBank/DDBJ databases">
        <authorList>
            <person name="Devillers H."/>
        </authorList>
    </citation>
    <scope>NUCLEOTIDE SEQUENCE [LARGE SCALE GENOMIC DNA]</scope>
</reference>